<organism evidence="1">
    <name type="scientific">Amphimedon queenslandica</name>
    <name type="common">Sponge</name>
    <dbReference type="NCBI Taxonomy" id="400682"/>
    <lineage>
        <taxon>Eukaryota</taxon>
        <taxon>Metazoa</taxon>
        <taxon>Porifera</taxon>
        <taxon>Demospongiae</taxon>
        <taxon>Heteroscleromorpha</taxon>
        <taxon>Haplosclerida</taxon>
        <taxon>Niphatidae</taxon>
        <taxon>Amphimedon</taxon>
    </lineage>
</organism>
<dbReference type="AlphaFoldDB" id="A0A1X7V4J0"/>
<accession>A0A1X7V4J0</accession>
<reference evidence="1" key="1">
    <citation type="submission" date="2017-05" db="UniProtKB">
        <authorList>
            <consortium name="EnsemblMetazoa"/>
        </authorList>
    </citation>
    <scope>IDENTIFICATION</scope>
</reference>
<sequence>MFQSFLFLCHQGLRFPRDKFLQISLLRFVD</sequence>
<dbReference type="InParanoid" id="A0A1X7V4J0"/>
<dbReference type="EnsemblMetazoa" id="Aqu2.1.34918_001">
    <property type="protein sequence ID" value="Aqu2.1.34918_001"/>
    <property type="gene ID" value="Aqu2.1.34918"/>
</dbReference>
<proteinExistence type="predicted"/>
<protein>
    <submittedName>
        <fullName evidence="1">Uncharacterized protein</fullName>
    </submittedName>
</protein>
<name>A0A1X7V4J0_AMPQE</name>
<evidence type="ECO:0000313" key="1">
    <source>
        <dbReference type="EnsemblMetazoa" id="Aqu2.1.34918_001"/>
    </source>
</evidence>